<feature type="active site" evidence="2">
    <location>
        <position position="46"/>
    </location>
</feature>
<reference evidence="3 4" key="1">
    <citation type="submission" date="2019-09" db="EMBL/GenBank/DDBJ databases">
        <title>Genome sequencing of strain KACC 21233.</title>
        <authorList>
            <person name="Heo J."/>
            <person name="Kim S.-J."/>
            <person name="Kim J.-S."/>
            <person name="Hong S.-B."/>
            <person name="Kwon S.-W."/>
        </authorList>
    </citation>
    <scope>NUCLEOTIDE SEQUENCE [LARGE SCALE GENOMIC DNA]</scope>
    <source>
        <strain evidence="3 4">KACC 21233</strain>
    </source>
</reference>
<dbReference type="EMBL" id="CP043506">
    <property type="protein sequence ID" value="QEO17473.1"/>
    <property type="molecule type" value="Genomic_DNA"/>
</dbReference>
<dbReference type="KEGG" id="acek:FLP30_06870"/>
<organism evidence="3 4">
    <name type="scientific">Acetobacter vaccinii</name>
    <dbReference type="NCBI Taxonomy" id="2592655"/>
    <lineage>
        <taxon>Bacteria</taxon>
        <taxon>Pseudomonadati</taxon>
        <taxon>Pseudomonadota</taxon>
        <taxon>Alphaproteobacteria</taxon>
        <taxon>Acetobacterales</taxon>
        <taxon>Acetobacteraceae</taxon>
        <taxon>Acetobacter</taxon>
    </lineage>
</organism>
<dbReference type="NCBIfam" id="TIGR00654">
    <property type="entry name" value="PhzF_family"/>
    <property type="match status" value="1"/>
</dbReference>
<sequence length="293" mass="31010">MMRAYKVVDVFSDRPFKGNPVAVVLDAEGLDDGTMQAIARWTNLSETTFVLPATQARADYRLRIFTPKRELPFAGHPTLGSAHAVLEAGRYSPKNGVLVQQCLQGLVRIAVEGEGKNCQLVFDLPDASITPLAPADVEELEAIAGISIMRRAAPAIIDVGAVWVVAQVANADVLLGLEPDLAHSARFENRLGVTGITLFGDHGHGEAEIEVRTFAPSCGCEEDPVCGSGNGAVAVFRHTRGLLAAQGGTNRYSAAQGQRVGRAGRIAVEVDARGKVRVGGACVTCVDGTLRDQ</sequence>
<dbReference type="PIRSF" id="PIRSF016184">
    <property type="entry name" value="PhzC_PhzF"/>
    <property type="match status" value="1"/>
</dbReference>
<keyword evidence="4" id="KW-1185">Reference proteome</keyword>
<dbReference type="AlphaFoldDB" id="A0A5C1YNL9"/>
<dbReference type="InterPro" id="IPR003719">
    <property type="entry name" value="Phenazine_PhzF-like"/>
</dbReference>
<name>A0A5C1YNL9_9PROT</name>
<evidence type="ECO:0000256" key="1">
    <source>
        <dbReference type="ARBA" id="ARBA00008270"/>
    </source>
</evidence>
<accession>A0A5C1YNL9</accession>
<dbReference type="SUPFAM" id="SSF54506">
    <property type="entry name" value="Diaminopimelate epimerase-like"/>
    <property type="match status" value="1"/>
</dbReference>
<dbReference type="PANTHER" id="PTHR13774:SF32">
    <property type="entry name" value="ANTISENSE-ENHANCING SEQUENCE 1"/>
    <property type="match status" value="1"/>
</dbReference>
<protein>
    <submittedName>
        <fullName evidence="3">PhzF family phenazine biosynthesis protein</fullName>
    </submittedName>
</protein>
<dbReference type="Proteomes" id="UP000324536">
    <property type="component" value="Chromosome"/>
</dbReference>
<dbReference type="Pfam" id="PF02567">
    <property type="entry name" value="PhzC-PhzF"/>
    <property type="match status" value="1"/>
</dbReference>
<evidence type="ECO:0000256" key="2">
    <source>
        <dbReference type="PIRSR" id="PIRSR016184-1"/>
    </source>
</evidence>
<dbReference type="Gene3D" id="3.10.310.10">
    <property type="entry name" value="Diaminopimelate Epimerase, Chain A, domain 1"/>
    <property type="match status" value="2"/>
</dbReference>
<dbReference type="GO" id="GO:0016853">
    <property type="term" value="F:isomerase activity"/>
    <property type="evidence" value="ECO:0007669"/>
    <property type="project" value="TreeGrafter"/>
</dbReference>
<evidence type="ECO:0000313" key="3">
    <source>
        <dbReference type="EMBL" id="QEO17473.1"/>
    </source>
</evidence>
<evidence type="ECO:0000313" key="4">
    <source>
        <dbReference type="Proteomes" id="UP000324536"/>
    </source>
</evidence>
<proteinExistence type="inferred from homology"/>
<comment type="similarity">
    <text evidence="1">Belongs to the PhzF family.</text>
</comment>
<dbReference type="GO" id="GO:0005737">
    <property type="term" value="C:cytoplasm"/>
    <property type="evidence" value="ECO:0007669"/>
    <property type="project" value="TreeGrafter"/>
</dbReference>
<dbReference type="PANTHER" id="PTHR13774">
    <property type="entry name" value="PHENAZINE BIOSYNTHESIS PROTEIN"/>
    <property type="match status" value="1"/>
</dbReference>
<dbReference type="OrthoDB" id="9788221at2"/>
<gene>
    <name evidence="3" type="ORF">FLP30_06870</name>
</gene>